<name>A0ABN8MZ01_9CNID</name>
<dbReference type="InterPro" id="IPR019351">
    <property type="entry name" value="DUF2039"/>
</dbReference>
<comment type="caution">
    <text evidence="2">The sequence shown here is derived from an EMBL/GenBank/DDBJ whole genome shotgun (WGS) entry which is preliminary data.</text>
</comment>
<evidence type="ECO:0000313" key="2">
    <source>
        <dbReference type="EMBL" id="CAH3036188.1"/>
    </source>
</evidence>
<gene>
    <name evidence="2" type="ORF">PLOB_00030827</name>
</gene>
<keyword evidence="3" id="KW-1185">Reference proteome</keyword>
<dbReference type="PANTHER" id="PTHR22876:SF5">
    <property type="entry name" value="CHROMOSOME 9 OPEN READING FRAME 85"/>
    <property type="match status" value="1"/>
</dbReference>
<dbReference type="PANTHER" id="PTHR22876">
    <property type="entry name" value="ZGC:101016"/>
    <property type="match status" value="1"/>
</dbReference>
<feature type="region of interest" description="Disordered" evidence="1">
    <location>
        <begin position="106"/>
        <end position="199"/>
    </location>
</feature>
<protein>
    <submittedName>
        <fullName evidence="2">Uncharacterized protein</fullName>
    </submittedName>
</protein>
<sequence length="199" mass="22504">MSTRRGNNSKKGQKYQNTKAFKNDLYDTSKGTKQINGLIVGGVCAKCREIIEWRKKFKKYKPLTAPKKCVRCEQKTIKHAYHTVCSRCAQQEKVCEKCGKPQEIVAKSEPSSAEKAHEDSMLQHEIKAMTERERRTFFRHRENGNGVDATENSTSKNAEPHNGLSTKSNSFSSGDDDDDDDDYGDDELSGSEKLLDNDM</sequence>
<dbReference type="Proteomes" id="UP001159405">
    <property type="component" value="Unassembled WGS sequence"/>
</dbReference>
<evidence type="ECO:0000313" key="3">
    <source>
        <dbReference type="Proteomes" id="UP001159405"/>
    </source>
</evidence>
<feature type="compositionally biased region" description="Basic and acidic residues" evidence="1">
    <location>
        <begin position="112"/>
        <end position="143"/>
    </location>
</feature>
<dbReference type="EMBL" id="CALNXK010000004">
    <property type="protein sequence ID" value="CAH3036188.1"/>
    <property type="molecule type" value="Genomic_DNA"/>
</dbReference>
<organism evidence="2 3">
    <name type="scientific">Porites lobata</name>
    <dbReference type="NCBI Taxonomy" id="104759"/>
    <lineage>
        <taxon>Eukaryota</taxon>
        <taxon>Metazoa</taxon>
        <taxon>Cnidaria</taxon>
        <taxon>Anthozoa</taxon>
        <taxon>Hexacorallia</taxon>
        <taxon>Scleractinia</taxon>
        <taxon>Fungiina</taxon>
        <taxon>Poritidae</taxon>
        <taxon>Porites</taxon>
    </lineage>
</organism>
<dbReference type="Pfam" id="PF10217">
    <property type="entry name" value="DUF2039"/>
    <property type="match status" value="1"/>
</dbReference>
<evidence type="ECO:0000256" key="1">
    <source>
        <dbReference type="SAM" id="MobiDB-lite"/>
    </source>
</evidence>
<proteinExistence type="predicted"/>
<feature type="compositionally biased region" description="Acidic residues" evidence="1">
    <location>
        <begin position="174"/>
        <end position="189"/>
    </location>
</feature>
<reference evidence="2 3" key="1">
    <citation type="submission" date="2022-05" db="EMBL/GenBank/DDBJ databases">
        <authorList>
            <consortium name="Genoscope - CEA"/>
            <person name="William W."/>
        </authorList>
    </citation>
    <scope>NUCLEOTIDE SEQUENCE [LARGE SCALE GENOMIC DNA]</scope>
</reference>
<feature type="compositionally biased region" description="Polar residues" evidence="1">
    <location>
        <begin position="150"/>
        <end position="173"/>
    </location>
</feature>
<accession>A0ABN8MZ01</accession>